<dbReference type="InterPro" id="IPR029058">
    <property type="entry name" value="AB_hydrolase_fold"/>
</dbReference>
<dbReference type="GO" id="GO:0016788">
    <property type="term" value="F:hydrolase activity, acting on ester bonds"/>
    <property type="evidence" value="ECO:0007669"/>
    <property type="project" value="InterPro"/>
</dbReference>
<dbReference type="Gene3D" id="3.40.50.1820">
    <property type="entry name" value="alpha/beta hydrolase"/>
    <property type="match status" value="1"/>
</dbReference>
<accession>A0A430FK70</accession>
<dbReference type="AlphaFoldDB" id="A0A430FK70"/>
<dbReference type="EMBL" id="QXGL01000003">
    <property type="protein sequence ID" value="RSX53131.1"/>
    <property type="molecule type" value="Genomic_DNA"/>
</dbReference>
<evidence type="ECO:0000313" key="2">
    <source>
        <dbReference type="EMBL" id="RSX53131.1"/>
    </source>
</evidence>
<comment type="caution">
    <text evidence="2">The sequence shown here is derived from an EMBL/GenBank/DDBJ whole genome shotgun (WGS) entry which is preliminary data.</text>
</comment>
<dbReference type="OrthoDB" id="5095936at2"/>
<dbReference type="Pfam" id="PF07819">
    <property type="entry name" value="PGAP1"/>
    <property type="match status" value="1"/>
</dbReference>
<sequence>MNWQVTSSIYGGQSYSTAQREAYETVANALLEQAQAFSALSASWQTTALQLNRHRVSATMCSASYGSGTGSNMSSGIASANNANAVQHDSLPYSQLIEQCNEHAQQCTRVSEEFATMAHSLIRAHSLYAEAELAALRNVNAITSKAATIAPSHVAVLGGYLAVDGYTTKSKQEGASNFIHASDTVSWAHEGFVSGLASHLLLLMRIPRYGSAPVNAVASITAMLSAPFKNLTQGNTLCIREVQAQTDVVRSSHSVASGMENLRRLAEERLGTIELHSGLSYATIAVQRYRRADGTDGWLVLVPGTDGQEDSPFGWEQNVELMSDKSWQRKRADSLRLVNMAMSKAGIGKDDEVAIIGHSQGGIVAAAAAADLQDRYNITHVVTAGSPIANHPIPEQTWVTSIEIEDEVVASLDGATNPATPQWLTIRGQVSAAPGTTATSTEDDGAYIPEAGIPQSELTGALVANAPKQKEITHWLKYHQAAYAHASDQGSYAVTQHEQHFQEIIDGELLETHYYEGRMLQSTPPEALQWLAQPKVGIL</sequence>
<name>A0A430FK70_9BIFI</name>
<dbReference type="SUPFAM" id="SSF53474">
    <property type="entry name" value="alpha/beta-Hydrolases"/>
    <property type="match status" value="1"/>
</dbReference>
<dbReference type="InterPro" id="IPR012908">
    <property type="entry name" value="PGAP1-ab_dom-like"/>
</dbReference>
<keyword evidence="3" id="KW-1185">Reference proteome</keyword>
<proteinExistence type="predicted"/>
<gene>
    <name evidence="2" type="ORF">D2E25_1104</name>
</gene>
<reference evidence="2 3" key="1">
    <citation type="submission" date="2018-09" db="EMBL/GenBank/DDBJ databases">
        <title>Characterization of the phylogenetic diversity of five novel species belonging to the genus Bifidobacterium.</title>
        <authorList>
            <person name="Lugli G.A."/>
            <person name="Duranti S."/>
            <person name="Milani C."/>
        </authorList>
    </citation>
    <scope>NUCLEOTIDE SEQUENCE [LARGE SCALE GENOMIC DNA]</scope>
    <source>
        <strain evidence="2 3">2034B</strain>
    </source>
</reference>
<dbReference type="Proteomes" id="UP000287533">
    <property type="component" value="Unassembled WGS sequence"/>
</dbReference>
<dbReference type="RefSeq" id="WP_125980697.1">
    <property type="nucleotide sequence ID" value="NZ_QXGL01000003.1"/>
</dbReference>
<organism evidence="2 3">
    <name type="scientific">Bifidobacterium goeldii</name>
    <dbReference type="NCBI Taxonomy" id="2306975"/>
    <lineage>
        <taxon>Bacteria</taxon>
        <taxon>Bacillati</taxon>
        <taxon>Actinomycetota</taxon>
        <taxon>Actinomycetes</taxon>
        <taxon>Bifidobacteriales</taxon>
        <taxon>Bifidobacteriaceae</taxon>
        <taxon>Bifidobacterium</taxon>
    </lineage>
</organism>
<evidence type="ECO:0000313" key="3">
    <source>
        <dbReference type="Proteomes" id="UP000287533"/>
    </source>
</evidence>
<feature type="domain" description="GPI inositol-deacylase PGAP1-like alpha/beta" evidence="1">
    <location>
        <begin position="348"/>
        <end position="401"/>
    </location>
</feature>
<evidence type="ECO:0000259" key="1">
    <source>
        <dbReference type="Pfam" id="PF07819"/>
    </source>
</evidence>
<protein>
    <recommendedName>
        <fullName evidence="1">GPI inositol-deacylase PGAP1-like alpha/beta domain-containing protein</fullName>
    </recommendedName>
</protein>